<evidence type="ECO:0000313" key="2">
    <source>
        <dbReference type="EMBL" id="TRX89924.1"/>
    </source>
</evidence>
<evidence type="ECO:0000256" key="1">
    <source>
        <dbReference type="SAM" id="MobiDB-lite"/>
    </source>
</evidence>
<dbReference type="OrthoDB" id="10254945at2759"/>
<dbReference type="Proteomes" id="UP000319160">
    <property type="component" value="Unassembled WGS sequence"/>
</dbReference>
<name>A0A553HPN9_9PEZI</name>
<gene>
    <name evidence="2" type="ORF">FHL15_009196</name>
</gene>
<organism evidence="2 3">
    <name type="scientific">Xylaria flabelliformis</name>
    <dbReference type="NCBI Taxonomy" id="2512241"/>
    <lineage>
        <taxon>Eukaryota</taxon>
        <taxon>Fungi</taxon>
        <taxon>Dikarya</taxon>
        <taxon>Ascomycota</taxon>
        <taxon>Pezizomycotina</taxon>
        <taxon>Sordariomycetes</taxon>
        <taxon>Xylariomycetidae</taxon>
        <taxon>Xylariales</taxon>
        <taxon>Xylariaceae</taxon>
        <taxon>Xylaria</taxon>
    </lineage>
</organism>
<dbReference type="STRING" id="2512241.A0A553HPN9"/>
<sequence>MANTPSSPWATRFPSDGTIFRIGDTKHSLLAPRCPRIDDPKYYDQEPDEEKDHHPRSYKEIDSLLWGERVQRRTFWGARTFQLAAINRRLMFSTNTGLVTVASGHRHSLGDRVKALLHIPPKKPAASPKEEPDQFQIYRRERIRVDPKNWFPFLRKDRWFDWIQFSPDDAVSEPDRTWSVDDAKIWDYLSLRTMMYGRIDYWSNFEDIFGEPPTEDAAVILSHAMEVLISETRGSNTVEFEQTVTATVEESEARLNKLLSTIIWGFEDNSNVHAMTRPEPGVGESETPYSSIITINIEKLKVLLNPDLTLGEICQMQIELTVTIVHELMHAINYARCTDDEYVGNLLDEDRSGRIPKDEPYLDADGFAEAGFFMEQVFFGGLCTTLPTSYDRSQPPPPLLQVLREWPSANQASSFVPAGEDKPFMKDGALTTIFHVPTTWPSKLLTDSFWNDPAFAKSDDFFQNGRVFVMQAPIQNRHTTQCGAPRVRRIPNKPGQPENEQVADDYRFQMGHWRKLRAVWYKKALDTWDVSPWSCIKERRCIDSFAKAFAKKDAIECANMADFMVYQIDWTRDHDRYMEYMPTKDDPSFEWIWHAVGLLMLASIPIRKRKTAKAKPKMLDYNIEFSPSQEAAAAGHDNMVYIRPDCGPSIEVIADASELFVQTRPTGGGKVENFTQLSYLELIDDMIELITRLRGAVFEKFLDAIKDAKAALLQDREKLAASYPGNAHATRWASNWVFKFPEYDPSIRAHDVPTVSKALGGMEKIPSNPYLSTVSRTGRYSSA</sequence>
<protein>
    <submittedName>
        <fullName evidence="2">Uncharacterized protein</fullName>
    </submittedName>
</protein>
<dbReference type="AlphaFoldDB" id="A0A553HPN9"/>
<proteinExistence type="predicted"/>
<feature type="region of interest" description="Disordered" evidence="1">
    <location>
        <begin position="480"/>
        <end position="500"/>
    </location>
</feature>
<evidence type="ECO:0000313" key="3">
    <source>
        <dbReference type="Proteomes" id="UP000319160"/>
    </source>
</evidence>
<feature type="region of interest" description="Disordered" evidence="1">
    <location>
        <begin position="36"/>
        <end position="56"/>
    </location>
</feature>
<reference evidence="3" key="1">
    <citation type="submission" date="2019-06" db="EMBL/GenBank/DDBJ databases">
        <title>Draft genome sequence of the griseofulvin-producing fungus Xylaria cubensis strain G536.</title>
        <authorList>
            <person name="Mead M.E."/>
            <person name="Raja H.A."/>
            <person name="Steenwyk J.L."/>
            <person name="Knowles S.L."/>
            <person name="Oberlies N.H."/>
            <person name="Rokas A."/>
        </authorList>
    </citation>
    <scope>NUCLEOTIDE SEQUENCE [LARGE SCALE GENOMIC DNA]</scope>
    <source>
        <strain evidence="3">G536</strain>
    </source>
</reference>
<dbReference type="EMBL" id="VFLP01000061">
    <property type="protein sequence ID" value="TRX89924.1"/>
    <property type="molecule type" value="Genomic_DNA"/>
</dbReference>
<comment type="caution">
    <text evidence="2">The sequence shown here is derived from an EMBL/GenBank/DDBJ whole genome shotgun (WGS) entry which is preliminary data.</text>
</comment>
<accession>A0A553HPN9</accession>
<keyword evidence="3" id="KW-1185">Reference proteome</keyword>